<dbReference type="PeptideAtlas" id="Q9XW25"/>
<feature type="compositionally biased region" description="Low complexity" evidence="3">
    <location>
        <begin position="820"/>
        <end position="839"/>
    </location>
</feature>
<accession>Q9XW25</accession>
<feature type="compositionally biased region" description="Polar residues" evidence="3">
    <location>
        <begin position="866"/>
        <end position="888"/>
    </location>
</feature>
<reference evidence="4 5" key="1">
    <citation type="journal article" date="1998" name="Science">
        <title>Genome sequence of the nematode C. elegans: a platform for investigating biology.</title>
        <authorList>
            <consortium name="The C. elegans sequencing consortium"/>
            <person name="Sulson J.E."/>
            <person name="Waterston R."/>
        </authorList>
    </citation>
    <scope>NUCLEOTIDE SEQUENCE [LARGE SCALE GENOMIC DNA]</scope>
    <source>
        <strain evidence="4 5">Bristol N2</strain>
    </source>
</reference>
<gene>
    <name evidence="4 6" type="primary">attf-6</name>
    <name evidence="4" type="ORF">CELE_Y18D10A.1</name>
    <name evidence="6" type="ORF">Y18D10A.1</name>
</gene>
<dbReference type="OrthoDB" id="5856551at2759"/>
<feature type="compositionally biased region" description="Polar residues" evidence="3">
    <location>
        <begin position="987"/>
        <end position="999"/>
    </location>
</feature>
<feature type="compositionally biased region" description="Basic and acidic residues" evidence="3">
    <location>
        <begin position="471"/>
        <end position="480"/>
    </location>
</feature>
<sequence length="1634" mass="179060">MDEDIAEAQCASEGCANVRKNLGLLLMQNKQRAAEMQDFSKVQAECEVLRMKLVSTDAAYRESVQREAEAINAKEIAEASLKQGQYDSEFYKKKSASLQEQADDAEKHKDQANYWRNKYDSVCALTERLEANNIDIKSKYESTVKLLETAGKRMTSLDNQVTTLKAAKIENSSKTKKLDKYLKSVIQVVDALSSTSNLSKQSKSIKDLVTVFRRDDVRLFFNSQPWKNSLSTSDPSISATEAEASEDPEHLDDVITEPAPPIGEQTLSDDEEEEEEVPEDEADDEVDREIRQLENELLQRVKEKTVRRPDFTAKMIELKAKSRAPRLVETKFVKKWPEGIHKPTEKDSFGLLNSTKIHRNQFPTSDFETIAQATAERKKALLGAQGAAGASEPGSSSSIHGKKGKTVRELQTEMMKGESVKEKAARMRAEASAGRSQAPGPAPAPAASELQDPPQDFGLSMSDPGSDSETEEHQKQEKHIPAMVTRRSARLSALPVTPKKASSSSKMPPPPSPSPSTPGRRGRRPRTLSTMSMEPAAAAVTPAPRGRPRSRSAAKVSENTEPLSEAPSAPVKRGRGRPRSRSTMSITEDSEPSTSSTAAKRSKRAESDEEEEQDLKLTNKSPEKPKKPSKTTEETVGDVLKKRLRDTAKTTATVIHTPGPPLRTRKMERMRAPTAVTSSKKEKPKNAGSADSSINEEEHEDETMILEEQTLDLPQQTSQQEPRISCGSELLDEQFDASEEHSGTVPSAPELTKNPAPPVPEASEASAEPPKIDIPEQATPILALALALPTVSPTALEPPKAQENPTAELPTTSEISGRAPQALPTSSQTPPTSGSAAPPVDDLLSEILSGAKTTKTRKAAPPAVQKSISSTTQQAPPTSVQAPPTSCSAAPPVDDLLSEILSGAKTTKTTKTTKMPPVDQKKISSEAPPISDSAPTSVHQQTPKSPKQILNSKYGLDISDSEDEEEEEEERGMEIVEEEEEAPPISDSLQASEPSSTATVKPEKVVAVVKIFSPEIDSTSVEAPPEASVPPKAPAATKIDNQLADQQASEPEPPKARKLPIARKIPPKIKISLPAPSSSTTSDDDLMSDILAGAKTTKTTKPKAPPTRVAQTTRTKNLAQKRKASPPTPAGTTAPKRQYIKKSIDSVLPPSSSSSTEPPSAPDSASTTSSMKKGGGAIMIEAVPCRPGGKAIKREQKPIGMKEMMVQNVEKGGKKVNKIKTHLRQALDLKIPFEELKRPMEEKGIKLGDSIPLTPSDAVDVMMEFLRETSAADMWAVLNRQRIDANLKPLMNKEEENFLQVSVTLNEHDQQLLEVFISRIIFELCARESIGSNECGRLIRLFCHAVRFSESAENPDDVTSPVYQKKSTWIRRLFQILLLNHPNQIGKSTCYILMSDVAKYCRFLVVEEMDKDHMGSEFHLAFRVLMHKDSEQASAVNWLLNAKFDVAYVAPPTSNDVTEACINAHKQCIDDDDVTPSLLKKSIFLAKTAAPEVLNVAFDFLRQKMDLIEEQFLKPKEMEKEPKRITAFSVPTVVTKMTKSEAEMLKKESKWQKNVLRVMIDNPFSSHSHAIFAALKQISPQVSQLREIIESSEINQYVEMTGEDAIRDAVQNLVDLISIYTNFPLKPTTLPPSS</sequence>
<dbReference type="PROSITE" id="PS00354">
    <property type="entry name" value="HMGI_Y"/>
    <property type="match status" value="1"/>
</dbReference>
<feature type="compositionally biased region" description="Acidic residues" evidence="3">
    <location>
        <begin position="959"/>
        <end position="982"/>
    </location>
</feature>
<dbReference type="Proteomes" id="UP000001940">
    <property type="component" value="Chromosome I"/>
</dbReference>
<keyword evidence="7" id="KW-1267">Proteomics identification</keyword>
<feature type="compositionally biased region" description="Acidic residues" evidence="3">
    <location>
        <begin position="694"/>
        <end position="705"/>
    </location>
</feature>
<dbReference type="InterPro" id="IPR000637">
    <property type="entry name" value="HMGI/Y_DNA-bd_CS"/>
</dbReference>
<dbReference type="UCSC" id="Y18D10A.1">
    <property type="organism name" value="c. elegans"/>
</dbReference>
<feature type="compositionally biased region" description="Polar residues" evidence="3">
    <location>
        <begin position="933"/>
        <end position="951"/>
    </location>
</feature>
<feature type="region of interest" description="Disordered" evidence="3">
    <location>
        <begin position="1015"/>
        <end position="1173"/>
    </location>
</feature>
<evidence type="ECO:0000256" key="1">
    <source>
        <dbReference type="ARBA" id="ARBA00004123"/>
    </source>
</evidence>
<feature type="compositionally biased region" description="Basic residues" evidence="3">
    <location>
        <begin position="1056"/>
        <end position="1067"/>
    </location>
</feature>
<name>Q9XW25_CAEEL</name>
<dbReference type="STRING" id="6239.Y18D10A.1.1"/>
<organism evidence="4 5">
    <name type="scientific">Caenorhabditis elegans</name>
    <dbReference type="NCBI Taxonomy" id="6239"/>
    <lineage>
        <taxon>Eukaryota</taxon>
        <taxon>Metazoa</taxon>
        <taxon>Ecdysozoa</taxon>
        <taxon>Nematoda</taxon>
        <taxon>Chromadorea</taxon>
        <taxon>Rhabditida</taxon>
        <taxon>Rhabditina</taxon>
        <taxon>Rhabditomorpha</taxon>
        <taxon>Rhabditoidea</taxon>
        <taxon>Rhabditidae</taxon>
        <taxon>Peloderinae</taxon>
        <taxon>Caenorhabditis</taxon>
    </lineage>
</organism>
<dbReference type="AlphaFoldDB" id="Q9XW25"/>
<feature type="compositionally biased region" description="Polar residues" evidence="3">
    <location>
        <begin position="803"/>
        <end position="815"/>
    </location>
</feature>
<dbReference type="GeneID" id="173148"/>
<feature type="compositionally biased region" description="Pro residues" evidence="3">
    <location>
        <begin position="507"/>
        <end position="516"/>
    </location>
</feature>
<dbReference type="FunCoup" id="Q9XW25">
    <property type="interactions" value="1430"/>
</dbReference>
<dbReference type="AGR" id="WB:WBGene00012474"/>
<feature type="compositionally biased region" description="Low complexity" evidence="3">
    <location>
        <begin position="1149"/>
        <end position="1170"/>
    </location>
</feature>
<keyword evidence="2" id="KW-0539">Nucleus</keyword>
<dbReference type="InParanoid" id="Q9XW25"/>
<feature type="compositionally biased region" description="Acidic residues" evidence="3">
    <location>
        <begin position="267"/>
        <end position="286"/>
    </location>
</feature>
<dbReference type="HOGENOM" id="CLU_243065_0_0_1"/>
<dbReference type="WormBase" id="Y18D10A.1">
    <property type="protein sequence ID" value="CE21397"/>
    <property type="gene ID" value="WBGene00012474"/>
    <property type="gene designation" value="attf-6"/>
</dbReference>
<dbReference type="EMBL" id="BX284601">
    <property type="protein sequence ID" value="CAA22308.1"/>
    <property type="molecule type" value="Genomic_DNA"/>
</dbReference>
<feature type="region of interest" description="Disordered" evidence="3">
    <location>
        <begin position="228"/>
        <end position="286"/>
    </location>
</feature>
<evidence type="ECO:0000313" key="4">
    <source>
        <dbReference type="EMBL" id="CAA22308.1"/>
    </source>
</evidence>
<feature type="compositionally biased region" description="Low complexity" evidence="3">
    <location>
        <begin position="1068"/>
        <end position="1081"/>
    </location>
</feature>
<dbReference type="eggNOG" id="ENOG502QRPA">
    <property type="taxonomic scope" value="Eukaryota"/>
</dbReference>
<evidence type="ECO:0000313" key="5">
    <source>
        <dbReference type="Proteomes" id="UP000001940"/>
    </source>
</evidence>
<evidence type="ECO:0000256" key="2">
    <source>
        <dbReference type="ARBA" id="ARBA00023242"/>
    </source>
</evidence>
<feature type="region of interest" description="Disordered" evidence="3">
    <location>
        <begin position="380"/>
        <end position="776"/>
    </location>
</feature>
<feature type="compositionally biased region" description="Basic and acidic residues" evidence="3">
    <location>
        <begin position="614"/>
        <end position="648"/>
    </location>
</feature>
<dbReference type="OMA" id="IEPAFAH"/>
<feature type="compositionally biased region" description="Low complexity" evidence="3">
    <location>
        <begin position="381"/>
        <end position="399"/>
    </location>
</feature>
<feature type="compositionally biased region" description="Polar residues" evidence="3">
    <location>
        <begin position="1109"/>
        <end position="1118"/>
    </location>
</feature>
<dbReference type="CTD" id="173148"/>
<keyword evidence="5" id="KW-1185">Reference proteome</keyword>
<feature type="compositionally biased region" description="Polar residues" evidence="3">
    <location>
        <begin position="228"/>
        <end position="239"/>
    </location>
</feature>
<comment type="subcellular location">
    <subcellularLocation>
        <location evidence="1">Nucleus</location>
    </subcellularLocation>
</comment>
<feature type="compositionally biased region" description="Low complexity" evidence="3">
    <location>
        <begin position="905"/>
        <end position="914"/>
    </location>
</feature>
<dbReference type="PIR" id="T26517">
    <property type="entry name" value="T26517"/>
</dbReference>
<protein>
    <submittedName>
        <fullName evidence="4">AT hook Transcription Factor family</fullName>
    </submittedName>
</protein>
<dbReference type="KEGG" id="cel:CELE_Y18D10A.1"/>
<dbReference type="Bgee" id="WBGene00012474">
    <property type="expression patterns" value="Expressed in germ line (C elegans) and 4 other cell types or tissues"/>
</dbReference>
<evidence type="ECO:0007829" key="7">
    <source>
        <dbReference type="PeptideAtlas" id="Q9XW25"/>
    </source>
</evidence>
<evidence type="ECO:0000313" key="6">
    <source>
        <dbReference type="WormBase" id="Y18D10A.1"/>
    </source>
</evidence>
<dbReference type="GO" id="GO:0006355">
    <property type="term" value="P:regulation of DNA-templated transcription"/>
    <property type="evidence" value="ECO:0007669"/>
    <property type="project" value="InterPro"/>
</dbReference>
<feature type="compositionally biased region" description="Basic and acidic residues" evidence="3">
    <location>
        <begin position="406"/>
        <end position="429"/>
    </location>
</feature>
<feature type="region of interest" description="Disordered" evidence="3">
    <location>
        <begin position="794"/>
        <end position="1001"/>
    </location>
</feature>
<feature type="compositionally biased region" description="Polar residues" evidence="3">
    <location>
        <begin position="1039"/>
        <end position="1049"/>
    </location>
</feature>
<dbReference type="RefSeq" id="NP_871800.1">
    <property type="nucleotide sequence ID" value="NM_182000.6"/>
</dbReference>
<dbReference type="PaxDb" id="6239-Y18D10A.1"/>
<dbReference type="GO" id="GO:0005634">
    <property type="term" value="C:nucleus"/>
    <property type="evidence" value="ECO:0007669"/>
    <property type="project" value="UniProtKB-SubCell"/>
</dbReference>
<feature type="compositionally biased region" description="Polar residues" evidence="3">
    <location>
        <begin position="712"/>
        <end position="722"/>
    </location>
</feature>
<proteinExistence type="evidence at protein level"/>
<feature type="compositionally biased region" description="Polar residues" evidence="3">
    <location>
        <begin position="581"/>
        <end position="599"/>
    </location>
</feature>
<evidence type="ECO:0000256" key="3">
    <source>
        <dbReference type="SAM" id="MobiDB-lite"/>
    </source>
</evidence>